<feature type="domain" description="Bro-N" evidence="1">
    <location>
        <begin position="5"/>
        <end position="31"/>
    </location>
</feature>
<dbReference type="Proteomes" id="UP000236895">
    <property type="component" value="Unassembled WGS sequence"/>
</dbReference>
<protein>
    <recommendedName>
        <fullName evidence="1">Bro-N domain-containing protein</fullName>
    </recommendedName>
</protein>
<reference evidence="2 3" key="1">
    <citation type="submission" date="2018-11" db="EMBL/GenBank/DDBJ databases">
        <title>Genome Analysis of Haplotype D of Candidatus Liberibacter Solanacearum.</title>
        <authorList>
            <person name="Katsir L."/>
            <person name="Ruan Z."/>
            <person name="Santos Garcia D."/>
            <person name="Piasezky A."/>
            <person name="Jiang J."/>
            <person name="Sela N."/>
            <person name="Freilich S."/>
            <person name="Bahar O."/>
        </authorList>
    </citation>
    <scope>NUCLEOTIDE SEQUENCE [LARGE SCALE GENOMIC DNA]</scope>
    <source>
        <strain evidence="3">haplotype D1</strain>
    </source>
</reference>
<comment type="caution">
    <text evidence="2">The sequence shown here is derived from an EMBL/GenBank/DDBJ whole genome shotgun (WGS) entry which is preliminary data.</text>
</comment>
<evidence type="ECO:0000259" key="1">
    <source>
        <dbReference type="Pfam" id="PF02498"/>
    </source>
</evidence>
<dbReference type="Pfam" id="PF02498">
    <property type="entry name" value="Bro-N"/>
    <property type="match status" value="1"/>
</dbReference>
<evidence type="ECO:0000313" key="3">
    <source>
        <dbReference type="Proteomes" id="UP000236895"/>
    </source>
</evidence>
<organism evidence="2 3">
    <name type="scientific">Candidatus Liberibacter solanacearum</name>
    <dbReference type="NCBI Taxonomy" id="556287"/>
    <lineage>
        <taxon>Bacteria</taxon>
        <taxon>Pseudomonadati</taxon>
        <taxon>Pseudomonadota</taxon>
        <taxon>Alphaproteobacteria</taxon>
        <taxon>Hyphomicrobiales</taxon>
        <taxon>Rhizobiaceae</taxon>
        <taxon>Liberibacter</taxon>
    </lineage>
</organism>
<name>A0A3R7TJQ5_9HYPH</name>
<dbReference type="EMBL" id="PKRU02000002">
    <property type="protein sequence ID" value="RPD37799.1"/>
    <property type="molecule type" value="Genomic_DNA"/>
</dbReference>
<accession>A0A3R7TJQ5</accession>
<gene>
    <name evidence="2" type="ORF">C0030_000465</name>
</gene>
<dbReference type="InterPro" id="IPR003497">
    <property type="entry name" value="BRO_N_domain"/>
</dbReference>
<sequence length="55" mass="6178">MRKYNTIWFVAKDIATALGYKDTVTAISKKIIRGSPVAIPLLDCRRLLKLELIGC</sequence>
<proteinExistence type="predicted"/>
<evidence type="ECO:0000313" key="2">
    <source>
        <dbReference type="EMBL" id="RPD37799.1"/>
    </source>
</evidence>
<dbReference type="AlphaFoldDB" id="A0A3R7TJQ5"/>